<evidence type="ECO:0008006" key="3">
    <source>
        <dbReference type="Google" id="ProtNLM"/>
    </source>
</evidence>
<accession>A0ABT2HWA5</accession>
<sequence length="359" mass="39454">MAQYWIAGTLKGDLRAHIQPSNVSWQSNGTVLDPGRGTFTIDVNDENTRGIDLWDLTEQWRNTIVVTEGDETLYAGTIIRSPLHVGDRTIRVETREVGVFLGLRMLYQVGNYDRGTMAFKYRSLRGVAIESIHKALGLGSERWNLPIYVPASESGNRWPQYVASDFATAAEWLEEQVGQDGGPVCDLYPTLTGDKLQWNLQVGNPRLDAGTVEVNVAAQQSPITNLVLDRDGSHQRTGVFSIGNGAGKSMIHGEAAEPSVRLGKPDMPFIDGTVPMKEEKSVAKANARAKAELARWINGERGVAFDWTYGDGWAPLKPHMTVNLYGNVAGLFDLDAQVRVLSVGGRGDTTQQLTLEAEW</sequence>
<dbReference type="RefSeq" id="WP_260104064.1">
    <property type="nucleotide sequence ID" value="NZ_JALXSQ010000013.1"/>
</dbReference>
<comment type="caution">
    <text evidence="1">The sequence shown here is derived from an EMBL/GenBank/DDBJ whole genome shotgun (WGS) entry which is preliminary data.</text>
</comment>
<gene>
    <name evidence="1" type="ORF">M3D15_04535</name>
</gene>
<keyword evidence="2" id="KW-1185">Reference proteome</keyword>
<evidence type="ECO:0000313" key="2">
    <source>
        <dbReference type="Proteomes" id="UP001525379"/>
    </source>
</evidence>
<organism evidence="1 2">
    <name type="scientific">Pseudoclavibacter albus</name>
    <dbReference type="NCBI Taxonomy" id="272241"/>
    <lineage>
        <taxon>Bacteria</taxon>
        <taxon>Bacillati</taxon>
        <taxon>Actinomycetota</taxon>
        <taxon>Actinomycetes</taxon>
        <taxon>Micrococcales</taxon>
        <taxon>Microbacteriaceae</taxon>
        <taxon>Pseudoclavibacter</taxon>
    </lineage>
</organism>
<protein>
    <recommendedName>
        <fullName evidence="3">Minor tail protein</fullName>
    </recommendedName>
</protein>
<name>A0ABT2HWA5_9MICO</name>
<proteinExistence type="predicted"/>
<reference evidence="1 2" key="1">
    <citation type="submission" date="2022-04" db="EMBL/GenBank/DDBJ databases">
        <title>Human microbiome associated bacterial genomes.</title>
        <authorList>
            <person name="Sandstrom S."/>
            <person name="Salamzade R."/>
            <person name="Kalan L.R."/>
        </authorList>
    </citation>
    <scope>NUCLEOTIDE SEQUENCE [LARGE SCALE GENOMIC DNA]</scope>
    <source>
        <strain evidence="2">p3-SID1799</strain>
    </source>
</reference>
<dbReference type="Proteomes" id="UP001525379">
    <property type="component" value="Unassembled WGS sequence"/>
</dbReference>
<dbReference type="EMBL" id="JALXSQ010000013">
    <property type="protein sequence ID" value="MCT2042602.1"/>
    <property type="molecule type" value="Genomic_DNA"/>
</dbReference>
<evidence type="ECO:0000313" key="1">
    <source>
        <dbReference type="EMBL" id="MCT2042602.1"/>
    </source>
</evidence>